<dbReference type="Proteomes" id="UP000288168">
    <property type="component" value="Unassembled WGS sequence"/>
</dbReference>
<dbReference type="PANTHER" id="PTHR43353">
    <property type="entry name" value="SUCCINATE-SEMIALDEHYDE DEHYDROGENASE, MITOCHONDRIAL"/>
    <property type="match status" value="1"/>
</dbReference>
<dbReference type="Pfam" id="PF00171">
    <property type="entry name" value="Aldedh"/>
    <property type="match status" value="1"/>
</dbReference>
<accession>A0A428P0K7</accession>
<dbReference type="InterPro" id="IPR016162">
    <property type="entry name" value="Ald_DH_N"/>
</dbReference>
<evidence type="ECO:0000256" key="1">
    <source>
        <dbReference type="ARBA" id="ARBA00023002"/>
    </source>
</evidence>
<proteinExistence type="predicted"/>
<gene>
    <name evidence="3" type="ORF">CEP54_013796</name>
</gene>
<evidence type="ECO:0000313" key="4">
    <source>
        <dbReference type="Proteomes" id="UP000288168"/>
    </source>
</evidence>
<dbReference type="EMBL" id="NKCI01000236">
    <property type="protein sequence ID" value="RSL46531.1"/>
    <property type="molecule type" value="Genomic_DNA"/>
</dbReference>
<dbReference type="STRING" id="1325734.A0A428P0K7"/>
<organism evidence="3 4">
    <name type="scientific">Fusarium duplospermum</name>
    <dbReference type="NCBI Taxonomy" id="1325734"/>
    <lineage>
        <taxon>Eukaryota</taxon>
        <taxon>Fungi</taxon>
        <taxon>Dikarya</taxon>
        <taxon>Ascomycota</taxon>
        <taxon>Pezizomycotina</taxon>
        <taxon>Sordariomycetes</taxon>
        <taxon>Hypocreomycetidae</taxon>
        <taxon>Hypocreales</taxon>
        <taxon>Nectriaceae</taxon>
        <taxon>Fusarium</taxon>
        <taxon>Fusarium solani species complex</taxon>
    </lineage>
</organism>
<keyword evidence="1" id="KW-0560">Oxidoreductase</keyword>
<dbReference type="GO" id="GO:0004777">
    <property type="term" value="F:succinate-semialdehyde dehydrogenase (NAD+) activity"/>
    <property type="evidence" value="ECO:0007669"/>
    <property type="project" value="TreeGrafter"/>
</dbReference>
<name>A0A428P0K7_9HYPO</name>
<dbReference type="InterPro" id="IPR016161">
    <property type="entry name" value="Ald_DH/histidinol_DH"/>
</dbReference>
<dbReference type="Gene3D" id="3.40.605.10">
    <property type="entry name" value="Aldehyde Dehydrogenase, Chain A, domain 1"/>
    <property type="match status" value="1"/>
</dbReference>
<protein>
    <recommendedName>
        <fullName evidence="2">Aldehyde dehydrogenase domain-containing protein</fullName>
    </recommendedName>
</protein>
<dbReference type="AlphaFoldDB" id="A0A428P0K7"/>
<sequence length="173" mass="18761">MQGLKVGLGTEDGTNVGPLTHERAVEKAMMHVEDAKKHGAKVLFGGFPVKELPGHFMNPTLITEMNTKMMTTCEEVFAPVLGMHRFETEEEVIRLANDCNVGLGSYIMTENISRSWRVAEAFEVGMVGVNVGVISACESPFGGVKESGYGREGGTQGLGEYMTVKSILMDVSR</sequence>
<dbReference type="GO" id="GO:0009450">
    <property type="term" value="P:gamma-aminobutyric acid catabolic process"/>
    <property type="evidence" value="ECO:0007669"/>
    <property type="project" value="TreeGrafter"/>
</dbReference>
<evidence type="ECO:0000313" key="3">
    <source>
        <dbReference type="EMBL" id="RSL46531.1"/>
    </source>
</evidence>
<dbReference type="SUPFAM" id="SSF53720">
    <property type="entry name" value="ALDH-like"/>
    <property type="match status" value="1"/>
</dbReference>
<dbReference type="InterPro" id="IPR050740">
    <property type="entry name" value="Aldehyde_DH_Superfamily"/>
</dbReference>
<feature type="domain" description="Aldehyde dehydrogenase" evidence="2">
    <location>
        <begin position="2"/>
        <end position="167"/>
    </location>
</feature>
<dbReference type="PANTHER" id="PTHR43353:SF5">
    <property type="entry name" value="SUCCINATE-SEMIALDEHYDE DEHYDROGENASE, MITOCHONDRIAL"/>
    <property type="match status" value="1"/>
</dbReference>
<evidence type="ECO:0000259" key="2">
    <source>
        <dbReference type="Pfam" id="PF00171"/>
    </source>
</evidence>
<dbReference type="InterPro" id="IPR016163">
    <property type="entry name" value="Ald_DH_C"/>
</dbReference>
<keyword evidence="4" id="KW-1185">Reference proteome</keyword>
<dbReference type="GO" id="GO:0005737">
    <property type="term" value="C:cytoplasm"/>
    <property type="evidence" value="ECO:0007669"/>
    <property type="project" value="TreeGrafter"/>
</dbReference>
<dbReference type="OrthoDB" id="310895at2759"/>
<comment type="caution">
    <text evidence="3">The sequence shown here is derived from an EMBL/GenBank/DDBJ whole genome shotgun (WGS) entry which is preliminary data.</text>
</comment>
<dbReference type="InterPro" id="IPR015590">
    <property type="entry name" value="Aldehyde_DH_dom"/>
</dbReference>
<dbReference type="Gene3D" id="3.40.309.10">
    <property type="entry name" value="Aldehyde Dehydrogenase, Chain A, domain 2"/>
    <property type="match status" value="1"/>
</dbReference>
<reference evidence="3 4" key="1">
    <citation type="submission" date="2017-06" db="EMBL/GenBank/DDBJ databases">
        <title>Comparative genomic analysis of Ambrosia Fusariam Clade fungi.</title>
        <authorList>
            <person name="Stajich J.E."/>
            <person name="Carrillo J."/>
            <person name="Kijimoto T."/>
            <person name="Eskalen A."/>
            <person name="O'Donnell K."/>
            <person name="Kasson M."/>
        </authorList>
    </citation>
    <scope>NUCLEOTIDE SEQUENCE [LARGE SCALE GENOMIC DNA]</scope>
    <source>
        <strain evidence="3 4">NRRL62584</strain>
    </source>
</reference>